<name>A0A975GBD5_9THEO</name>
<keyword evidence="2" id="KW-1185">Reference proteome</keyword>
<dbReference type="Proteomes" id="UP000671913">
    <property type="component" value="Chromosome"/>
</dbReference>
<accession>A0A975GBD5</accession>
<dbReference type="KEGG" id="aaut:ACETAC_04180"/>
<proteinExistence type="predicted"/>
<gene>
    <name evidence="1" type="ORF">ACETAC_04180</name>
</gene>
<protein>
    <submittedName>
        <fullName evidence="1">Uncharacterized protein</fullName>
    </submittedName>
</protein>
<dbReference type="EMBL" id="CP060096">
    <property type="protein sequence ID" value="QSZ28061.1"/>
    <property type="molecule type" value="Genomic_DNA"/>
</dbReference>
<sequence>MFNEKINVAKGFQTSVNIAYDLYNDEKVRNFIPTMSSFDVIEDVLLSTTKSATQRARILIGAYGRGKSHIILLLMSLLFKKDVTLFDMFLKKMKIHNSMLYEFVVDYIKSDKKLLPIIVSGSSASLTQSFLNALQQALRSENLADLMPETNFKASINTIELWKQSYPDTYEKFAQTLSEPVDNFILALKEYDVNAYERFEKLYPTLTSGSTFNPFLGFDVVELYEKVVDKLQTKGYDGVYIIYDEFSKYLESSIASATISDIKLLQDFAEKCDRSGNKQIHLMLICHKDIANYIDNSLPKEKVDGWRGVSGRFKHINLHNNFSQMYEIISAVIKKDKAFWNKFCEENKYRFDDLTQRFTLNGVLDEKDENMVQTAIKGCYPLHPISTFILPRLSEKVAQNERTLFTFLSSDQKYTLSAFLKTAEGDFPMLTPDYIYDYFEPLLRKEPYTSETHKLYKLTSNVLRKVEPDSLGAKIIKTISLIYIIEQFEKLPPIFNIIADTFKDSVGDTKEISKVLSELIDKECIVYLKRSNNYLKLKESSGVDIPGEIIKTIEKNKSTLSVKEILNKSTFDSYMYPTRYNDENEITRYFDFIFIDSNEFWAVENWERKIEGTDADGVVYAIIPNSQEEIDIIKKALLSGQHNHNRIVFVVPNIYTEIEKIAYEYSAVKQLKSLVVDDDLLSDEYDIYIEDLEEVIGSFIFSYVRPETGGAEYFYMGEKKNLYRKAQISALLSDICERIYPYMPIINNESINKNVLPTVAINSRTKLISGLLENELEKNLGLTGTGQDVSIMRSTLIQTGILQNADNVPVINLNPDDANMRNMLTTIQNFFTGANVGGGQSFRVLYDTLTLPQNGIGLKKGVIPIYIAVVLHHCKKNLVIKNKGNEVRITADLLNSINENPDEYSVFLEDWNEEKAKYMTELESIFSEFVIEKEKAYNSFSFIVFAMNRWYMSLPKYVKEMSKIYCGINSKESNKPVPREQKKFINSLRQIDNNSREYLFEKIFTFFGMNEFNLMILDHIKATKQAFDMAKGNLINVLISDVKTIFGGQNTKNASLTSVIKDWYESLGENTINYLFTNNESKILELMKSITNDEVTFMERLGKAVTSLRIDDWNANTIEMFLKDLAAFKETVKDFDKNYADSNENASEMYRIVFVDKDGSEVVKTFSKTKYSDRAKLLFNEITTSLEEMGQAISEQEKRQVLMELLEKMC</sequence>
<organism evidence="1 2">
    <name type="scientific">Aceticella autotrophica</name>
    <dbReference type="NCBI Taxonomy" id="2755338"/>
    <lineage>
        <taxon>Bacteria</taxon>
        <taxon>Bacillati</taxon>
        <taxon>Bacillota</taxon>
        <taxon>Clostridia</taxon>
        <taxon>Thermoanaerobacterales</taxon>
        <taxon>Thermoanaerobacteraceae</taxon>
        <taxon>Aceticella</taxon>
    </lineage>
</organism>
<evidence type="ECO:0000313" key="1">
    <source>
        <dbReference type="EMBL" id="QSZ28061.1"/>
    </source>
</evidence>
<dbReference type="RefSeq" id="WP_284680796.1">
    <property type="nucleotide sequence ID" value="NZ_CP060096.1"/>
</dbReference>
<evidence type="ECO:0000313" key="2">
    <source>
        <dbReference type="Proteomes" id="UP000671913"/>
    </source>
</evidence>
<reference evidence="1" key="1">
    <citation type="submission" date="2020-08" db="EMBL/GenBank/DDBJ databases">
        <title>Genomic insights into the carbon and energy metabolism of the first obligate autotrophic acetogenic bacterium Aceticella autotrophica gen. nov., sp. nov.</title>
        <authorList>
            <person name="Toshchakov S.V."/>
            <person name="Elcheninov A.G."/>
            <person name="Kublanov I.V."/>
            <person name="Frolov E.N."/>
            <person name="Lebedinsky A.V."/>
        </authorList>
    </citation>
    <scope>NUCLEOTIDE SEQUENCE</scope>
    <source>
        <strain evidence="1">3443-3Ac</strain>
    </source>
</reference>
<dbReference type="AlphaFoldDB" id="A0A975GBD5"/>